<dbReference type="AlphaFoldDB" id="A0A8T0TA83"/>
<feature type="compositionally biased region" description="Basic residues" evidence="1">
    <location>
        <begin position="115"/>
        <end position="126"/>
    </location>
</feature>
<evidence type="ECO:0000313" key="2">
    <source>
        <dbReference type="EMBL" id="KAG2606518.1"/>
    </source>
</evidence>
<reference evidence="2" key="1">
    <citation type="submission" date="2020-05" db="EMBL/GenBank/DDBJ databases">
        <title>WGS assembly of Panicum virgatum.</title>
        <authorList>
            <person name="Lovell J.T."/>
            <person name="Jenkins J."/>
            <person name="Shu S."/>
            <person name="Juenger T.E."/>
            <person name="Schmutz J."/>
        </authorList>
    </citation>
    <scope>NUCLEOTIDE SEQUENCE</scope>
    <source>
        <strain evidence="2">AP13</strain>
    </source>
</reference>
<dbReference type="Proteomes" id="UP000823388">
    <property type="component" value="Chromosome 4N"/>
</dbReference>
<keyword evidence="3" id="KW-1185">Reference proteome</keyword>
<sequence length="151" mass="15855">MSPRIRASIRVGRDSTRTRHAAAVSSASPALATVLRCAPPRPAHPRATPAVGRRPSPPPPARAAGRGPPPHAPAAVLRQHREEKGERERERERSGGGGGGRGRCTEEEEAGGEPRRRRRLGWRGRGGRGDGRALANGPEASNKGGKASGGR</sequence>
<feature type="compositionally biased region" description="Low complexity" evidence="1">
    <location>
        <begin position="45"/>
        <end position="54"/>
    </location>
</feature>
<feature type="region of interest" description="Disordered" evidence="1">
    <location>
        <begin position="1"/>
        <end position="151"/>
    </location>
</feature>
<feature type="compositionally biased region" description="Basic and acidic residues" evidence="1">
    <location>
        <begin position="79"/>
        <end position="94"/>
    </location>
</feature>
<protein>
    <submittedName>
        <fullName evidence="2">Uncharacterized protein</fullName>
    </submittedName>
</protein>
<evidence type="ECO:0000256" key="1">
    <source>
        <dbReference type="SAM" id="MobiDB-lite"/>
    </source>
</evidence>
<organism evidence="2 3">
    <name type="scientific">Panicum virgatum</name>
    <name type="common">Blackwell switchgrass</name>
    <dbReference type="NCBI Taxonomy" id="38727"/>
    <lineage>
        <taxon>Eukaryota</taxon>
        <taxon>Viridiplantae</taxon>
        <taxon>Streptophyta</taxon>
        <taxon>Embryophyta</taxon>
        <taxon>Tracheophyta</taxon>
        <taxon>Spermatophyta</taxon>
        <taxon>Magnoliopsida</taxon>
        <taxon>Liliopsida</taxon>
        <taxon>Poales</taxon>
        <taxon>Poaceae</taxon>
        <taxon>PACMAD clade</taxon>
        <taxon>Panicoideae</taxon>
        <taxon>Panicodae</taxon>
        <taxon>Paniceae</taxon>
        <taxon>Panicinae</taxon>
        <taxon>Panicum</taxon>
        <taxon>Panicum sect. Hiantes</taxon>
    </lineage>
</organism>
<name>A0A8T0TA83_PANVG</name>
<accession>A0A8T0TA83</accession>
<comment type="caution">
    <text evidence="2">The sequence shown here is derived from an EMBL/GenBank/DDBJ whole genome shotgun (WGS) entry which is preliminary data.</text>
</comment>
<evidence type="ECO:0000313" key="3">
    <source>
        <dbReference type="Proteomes" id="UP000823388"/>
    </source>
</evidence>
<proteinExistence type="predicted"/>
<feature type="compositionally biased region" description="Pro residues" evidence="1">
    <location>
        <begin position="55"/>
        <end position="72"/>
    </location>
</feature>
<feature type="compositionally biased region" description="Low complexity" evidence="1">
    <location>
        <begin position="21"/>
        <end position="38"/>
    </location>
</feature>
<dbReference type="EMBL" id="CM029044">
    <property type="protein sequence ID" value="KAG2606518.1"/>
    <property type="molecule type" value="Genomic_DNA"/>
</dbReference>
<gene>
    <name evidence="2" type="ORF">PVAP13_4NG166122</name>
</gene>